<feature type="transmembrane region" description="Helical" evidence="6">
    <location>
        <begin position="431"/>
        <end position="452"/>
    </location>
</feature>
<feature type="transmembrane region" description="Helical" evidence="6">
    <location>
        <begin position="96"/>
        <end position="119"/>
    </location>
</feature>
<dbReference type="Gene3D" id="3.40.50.12370">
    <property type="match status" value="1"/>
</dbReference>
<feature type="transmembrane region" description="Helical" evidence="6">
    <location>
        <begin position="241"/>
        <end position="265"/>
    </location>
</feature>
<feature type="transmembrane region" description="Helical" evidence="6">
    <location>
        <begin position="53"/>
        <end position="75"/>
    </location>
</feature>
<evidence type="ECO:0000256" key="1">
    <source>
        <dbReference type="ARBA" id="ARBA00004651"/>
    </source>
</evidence>
<dbReference type="PANTHER" id="PTHR42770">
    <property type="entry name" value="AMINO ACID TRANSPORTER-RELATED"/>
    <property type="match status" value="1"/>
</dbReference>
<name>A0ABD5RYN6_9EURY</name>
<dbReference type="EMBL" id="JBHSWU010000209">
    <property type="protein sequence ID" value="MFC6724544.1"/>
    <property type="molecule type" value="Genomic_DNA"/>
</dbReference>
<dbReference type="Pfam" id="PF00582">
    <property type="entry name" value="Usp"/>
    <property type="match status" value="1"/>
</dbReference>
<gene>
    <name evidence="8" type="ORF">ACFQE1_09185</name>
</gene>
<feature type="transmembrane region" description="Helical" evidence="6">
    <location>
        <begin position="364"/>
        <end position="389"/>
    </location>
</feature>
<feature type="transmembrane region" description="Helical" evidence="6">
    <location>
        <begin position="401"/>
        <end position="419"/>
    </location>
</feature>
<feature type="transmembrane region" description="Helical" evidence="6">
    <location>
        <begin position="169"/>
        <end position="186"/>
    </location>
</feature>
<accession>A0ABD5RYN6</accession>
<protein>
    <submittedName>
        <fullName evidence="8">Amino acid permease</fullName>
    </submittedName>
</protein>
<reference evidence="8 9" key="1">
    <citation type="journal article" date="2019" name="Int. J. Syst. Evol. Microbiol.">
        <title>The Global Catalogue of Microorganisms (GCM) 10K type strain sequencing project: providing services to taxonomists for standard genome sequencing and annotation.</title>
        <authorList>
            <consortium name="The Broad Institute Genomics Platform"/>
            <consortium name="The Broad Institute Genome Sequencing Center for Infectious Disease"/>
            <person name="Wu L."/>
            <person name="Ma J."/>
        </authorList>
    </citation>
    <scope>NUCLEOTIDE SEQUENCE [LARGE SCALE GENOMIC DNA]</scope>
    <source>
        <strain evidence="8 9">NBRC 111368</strain>
    </source>
</reference>
<keyword evidence="3 6" id="KW-0812">Transmembrane</keyword>
<evidence type="ECO:0000313" key="9">
    <source>
        <dbReference type="Proteomes" id="UP001596328"/>
    </source>
</evidence>
<organism evidence="8 9">
    <name type="scientific">Halobium palmae</name>
    <dbReference type="NCBI Taxonomy" id="1776492"/>
    <lineage>
        <taxon>Archaea</taxon>
        <taxon>Methanobacteriati</taxon>
        <taxon>Methanobacteriota</taxon>
        <taxon>Stenosarchaea group</taxon>
        <taxon>Halobacteria</taxon>
        <taxon>Halobacteriales</taxon>
        <taxon>Haloferacaceae</taxon>
        <taxon>Halobium</taxon>
    </lineage>
</organism>
<dbReference type="GO" id="GO:0005886">
    <property type="term" value="C:plasma membrane"/>
    <property type="evidence" value="ECO:0007669"/>
    <property type="project" value="UniProtKB-SubCell"/>
</dbReference>
<proteinExistence type="predicted"/>
<comment type="subcellular location">
    <subcellularLocation>
        <location evidence="1">Cell membrane</location>
        <topology evidence="1">Multi-pass membrane protein</topology>
    </subcellularLocation>
</comment>
<feature type="domain" description="UspA" evidence="7">
    <location>
        <begin position="514"/>
        <end position="635"/>
    </location>
</feature>
<sequence length="663" mass="70379">MSAESANGSGGDVGEEFDANIGLLGAVAIGVGTMIAAGIFVLSGLAVSKVGTVAIVSFVLAALVACITAGAYAEFSSVYQESGGGYMYVDKTFDTDLTYIMGWTMILGYPASAAFYLASFSDWFAEFIYPLFGIPHGSAPYWIPGLAVLGLLVFLNVKGGEESNKFQIGVTALKVALIALFLYGGLQTFDAGVVTTSFAENIGKLTQIGTTSALVFITFFGFSAIATNAEEIKKPGRTIPRAIYISIAFVVFVYTLVVLVIVLAVNDQAFKQFLAGQVSAVNGPSGAVEYIASHGEVAMAYAAQYYLGNVGFYIIIVGALFSMLSAANATILAGSRVNLALARRGHLPSGFEDISESGTPHKSVMLTGGFILAFIVLFTIVFGRAVGLLGLELGVEGVTQFANALLITGLTVVNVALIFSRRRHSDLDRDFSVPLVPYLPIVGVLANVVLLYNTGWTALTIALIAELVGAAVYFLFISGKTEAEIEEETPTAVSEPTLHDRDYQLVVSIADADDVGQLMRTAIDLVRDRDGEILVLNVVDTPRQMSLGEQRRTASERHRDLVREAMDVARDADVPVSGTVRYAHEPENAILNTAEQYDSDGVLMGWGGRRSGRRSVVLGSTVDDVVREADADVFVEKVGQVTADDTDGHVDSIFLPIAGGPHA</sequence>
<evidence type="ECO:0000256" key="4">
    <source>
        <dbReference type="ARBA" id="ARBA00022989"/>
    </source>
</evidence>
<evidence type="ECO:0000256" key="2">
    <source>
        <dbReference type="ARBA" id="ARBA00022475"/>
    </source>
</evidence>
<feature type="non-terminal residue" evidence="8">
    <location>
        <position position="663"/>
    </location>
</feature>
<feature type="transmembrane region" description="Helical" evidence="6">
    <location>
        <begin position="458"/>
        <end position="476"/>
    </location>
</feature>
<dbReference type="Gene3D" id="1.20.1740.10">
    <property type="entry name" value="Amino acid/polyamine transporter I"/>
    <property type="match status" value="1"/>
</dbReference>
<dbReference type="Pfam" id="PF13520">
    <property type="entry name" value="AA_permease_2"/>
    <property type="match status" value="1"/>
</dbReference>
<keyword evidence="2" id="KW-1003">Cell membrane</keyword>
<evidence type="ECO:0000256" key="6">
    <source>
        <dbReference type="SAM" id="Phobius"/>
    </source>
</evidence>
<evidence type="ECO:0000259" key="7">
    <source>
        <dbReference type="Pfam" id="PF00582"/>
    </source>
</evidence>
<feature type="transmembrane region" description="Helical" evidence="6">
    <location>
        <begin position="206"/>
        <end position="229"/>
    </location>
</feature>
<feature type="transmembrane region" description="Helical" evidence="6">
    <location>
        <begin position="21"/>
        <end position="47"/>
    </location>
</feature>
<dbReference type="InterPro" id="IPR002293">
    <property type="entry name" value="AA/rel_permease1"/>
</dbReference>
<dbReference type="AlphaFoldDB" id="A0ABD5RYN6"/>
<dbReference type="InterPro" id="IPR006016">
    <property type="entry name" value="UspA"/>
</dbReference>
<feature type="transmembrane region" description="Helical" evidence="6">
    <location>
        <begin position="310"/>
        <end position="334"/>
    </location>
</feature>
<evidence type="ECO:0000313" key="8">
    <source>
        <dbReference type="EMBL" id="MFC6724544.1"/>
    </source>
</evidence>
<dbReference type="InterPro" id="IPR050367">
    <property type="entry name" value="APC_superfamily"/>
</dbReference>
<evidence type="ECO:0000256" key="5">
    <source>
        <dbReference type="ARBA" id="ARBA00023136"/>
    </source>
</evidence>
<keyword evidence="5 6" id="KW-0472">Membrane</keyword>
<keyword evidence="4 6" id="KW-1133">Transmembrane helix</keyword>
<dbReference type="CDD" id="cd00293">
    <property type="entry name" value="USP-like"/>
    <property type="match status" value="1"/>
</dbReference>
<comment type="caution">
    <text evidence="8">The sequence shown here is derived from an EMBL/GenBank/DDBJ whole genome shotgun (WGS) entry which is preliminary data.</text>
</comment>
<keyword evidence="9" id="KW-1185">Reference proteome</keyword>
<dbReference type="PANTHER" id="PTHR42770:SF11">
    <property type="entry name" value="INNER MEMBRANE TRANSPORT PROTEIN YBAT"/>
    <property type="match status" value="1"/>
</dbReference>
<dbReference type="SUPFAM" id="SSF52402">
    <property type="entry name" value="Adenine nucleotide alpha hydrolases-like"/>
    <property type="match status" value="1"/>
</dbReference>
<feature type="transmembrane region" description="Helical" evidence="6">
    <location>
        <begin position="139"/>
        <end position="157"/>
    </location>
</feature>
<evidence type="ECO:0000256" key="3">
    <source>
        <dbReference type="ARBA" id="ARBA00022692"/>
    </source>
</evidence>
<dbReference type="Proteomes" id="UP001596328">
    <property type="component" value="Unassembled WGS sequence"/>
</dbReference>